<evidence type="ECO:0000256" key="6">
    <source>
        <dbReference type="PROSITE-ProRule" id="PRU00335"/>
    </source>
</evidence>
<dbReference type="Gene3D" id="1.10.10.60">
    <property type="entry name" value="Homeodomain-like"/>
    <property type="match status" value="1"/>
</dbReference>
<dbReference type="PANTHER" id="PTHR30055">
    <property type="entry name" value="HTH-TYPE TRANSCRIPTIONAL REGULATOR RUTR"/>
    <property type="match status" value="1"/>
</dbReference>
<feature type="domain" description="HTH tetR-type" evidence="8">
    <location>
        <begin position="3"/>
        <end position="63"/>
    </location>
</feature>
<evidence type="ECO:0000256" key="1">
    <source>
        <dbReference type="ARBA" id="ARBA00002856"/>
    </source>
</evidence>
<dbReference type="Pfam" id="PF00440">
    <property type="entry name" value="TetR_N"/>
    <property type="match status" value="1"/>
</dbReference>
<dbReference type="InterPro" id="IPR036271">
    <property type="entry name" value="Tet_transcr_reg_TetR-rel_C_sf"/>
</dbReference>
<dbReference type="Gene3D" id="1.10.357.10">
    <property type="entry name" value="Tetracycline Repressor, domain 2"/>
    <property type="match status" value="1"/>
</dbReference>
<evidence type="ECO:0000256" key="2">
    <source>
        <dbReference type="ARBA" id="ARBA00022491"/>
    </source>
</evidence>
<dbReference type="InterPro" id="IPR004111">
    <property type="entry name" value="Repressor_TetR_C"/>
</dbReference>
<reference evidence="9 10" key="1">
    <citation type="submission" date="2018-07" db="EMBL/GenBank/DDBJ databases">
        <title>Dyella monticola sp. nov. and Dyella psychrodurans sp. nov. isolated from monsoon evergreen broad-leaved forest soil of Dinghu Mountain, China.</title>
        <authorList>
            <person name="Gao Z."/>
            <person name="Qiu L."/>
        </authorList>
    </citation>
    <scope>NUCLEOTIDE SEQUENCE [LARGE SCALE GENOMIC DNA]</scope>
    <source>
        <strain evidence="9 10">4G-K06</strain>
    </source>
</reference>
<evidence type="ECO:0000256" key="3">
    <source>
        <dbReference type="ARBA" id="ARBA00023015"/>
    </source>
</evidence>
<dbReference type="GO" id="GO:0045892">
    <property type="term" value="P:negative regulation of DNA-templated transcription"/>
    <property type="evidence" value="ECO:0007669"/>
    <property type="project" value="InterPro"/>
</dbReference>
<protein>
    <submittedName>
        <fullName evidence="9">TetR family transcriptional regulator</fullName>
    </submittedName>
</protein>
<dbReference type="InterPro" id="IPR001647">
    <property type="entry name" value="HTH_TetR"/>
</dbReference>
<name>A0A370X9Y7_9GAMM</name>
<feature type="region of interest" description="Disordered" evidence="7">
    <location>
        <begin position="151"/>
        <end position="176"/>
    </location>
</feature>
<evidence type="ECO:0000256" key="7">
    <source>
        <dbReference type="SAM" id="MobiDB-lite"/>
    </source>
</evidence>
<dbReference type="PRINTS" id="PR00455">
    <property type="entry name" value="HTHTETR"/>
</dbReference>
<keyword evidence="4 6" id="KW-0238">DNA-binding</keyword>
<evidence type="ECO:0000259" key="8">
    <source>
        <dbReference type="PROSITE" id="PS50977"/>
    </source>
</evidence>
<dbReference type="SUPFAM" id="SSF46689">
    <property type="entry name" value="Homeodomain-like"/>
    <property type="match status" value="1"/>
</dbReference>
<dbReference type="InterPro" id="IPR003012">
    <property type="entry name" value="Tet_transcr_reg_TetR"/>
</dbReference>
<comment type="function">
    <text evidence="1">TetR is the repressor of the tetracycline resistance element; its N-terminal region forms a helix-turn-helix structure and binds DNA. Binding of tetracycline to TetR reduces the repressor affinity for the tetracycline resistance gene (tetA) promoter operator sites.</text>
</comment>
<dbReference type="InterPro" id="IPR023772">
    <property type="entry name" value="DNA-bd_HTH_TetR-type_CS"/>
</dbReference>
<dbReference type="EMBL" id="QRBE01000001">
    <property type="protein sequence ID" value="RDS85035.1"/>
    <property type="molecule type" value="Genomic_DNA"/>
</dbReference>
<dbReference type="Proteomes" id="UP000254258">
    <property type="component" value="Unassembled WGS sequence"/>
</dbReference>
<organism evidence="9 10">
    <name type="scientific">Dyella monticola</name>
    <dbReference type="NCBI Taxonomy" id="1927958"/>
    <lineage>
        <taxon>Bacteria</taxon>
        <taxon>Pseudomonadati</taxon>
        <taxon>Pseudomonadota</taxon>
        <taxon>Gammaproteobacteria</taxon>
        <taxon>Lysobacterales</taxon>
        <taxon>Rhodanobacteraceae</taxon>
        <taxon>Dyella</taxon>
    </lineage>
</organism>
<dbReference type="AlphaFoldDB" id="A0A370X9Y7"/>
<keyword evidence="2" id="KW-0678">Repressor</keyword>
<dbReference type="InterPro" id="IPR050109">
    <property type="entry name" value="HTH-type_TetR-like_transc_reg"/>
</dbReference>
<feature type="DNA-binding region" description="H-T-H motif" evidence="6">
    <location>
        <begin position="26"/>
        <end position="45"/>
    </location>
</feature>
<dbReference type="InterPro" id="IPR009057">
    <property type="entry name" value="Homeodomain-like_sf"/>
</dbReference>
<keyword evidence="3" id="KW-0805">Transcription regulation</keyword>
<dbReference type="Pfam" id="PF02909">
    <property type="entry name" value="TetR_C_1"/>
    <property type="match status" value="1"/>
</dbReference>
<dbReference type="GO" id="GO:0046677">
    <property type="term" value="P:response to antibiotic"/>
    <property type="evidence" value="ECO:0007669"/>
    <property type="project" value="InterPro"/>
</dbReference>
<keyword evidence="10" id="KW-1185">Reference proteome</keyword>
<dbReference type="PROSITE" id="PS01081">
    <property type="entry name" value="HTH_TETR_1"/>
    <property type="match status" value="1"/>
</dbReference>
<keyword evidence="5" id="KW-0804">Transcription</keyword>
<evidence type="ECO:0000313" key="9">
    <source>
        <dbReference type="EMBL" id="RDS85035.1"/>
    </source>
</evidence>
<sequence>MTKIRRDQVVSAALELLDELGLDALSTRRLAQKLGIESASLYWHFRDKAALLAEMATTMLAAHQALVVPADPSRWSTWFADNARSLRCALLAHRDGARLHAGAPEGSKDPTRSRPKIDYLVRAGMTPGEAGMALFAAHQFTIGCVLDEQAHDQKAGSAPKRESATPKHIDRPGASERVDPEAAFEFGLALMVDGLRHWVVLRSRR</sequence>
<dbReference type="PANTHER" id="PTHR30055:SF151">
    <property type="entry name" value="TRANSCRIPTIONAL REGULATORY PROTEIN"/>
    <property type="match status" value="1"/>
</dbReference>
<evidence type="ECO:0000313" key="10">
    <source>
        <dbReference type="Proteomes" id="UP000254258"/>
    </source>
</evidence>
<gene>
    <name evidence="9" type="ORF">DWU98_03610</name>
</gene>
<evidence type="ECO:0000256" key="5">
    <source>
        <dbReference type="ARBA" id="ARBA00023163"/>
    </source>
</evidence>
<comment type="caution">
    <text evidence="9">The sequence shown here is derived from an EMBL/GenBank/DDBJ whole genome shotgun (WGS) entry which is preliminary data.</text>
</comment>
<proteinExistence type="predicted"/>
<dbReference type="GO" id="GO:0003700">
    <property type="term" value="F:DNA-binding transcription factor activity"/>
    <property type="evidence" value="ECO:0007669"/>
    <property type="project" value="TreeGrafter"/>
</dbReference>
<dbReference type="PROSITE" id="PS50977">
    <property type="entry name" value="HTH_TETR_2"/>
    <property type="match status" value="1"/>
</dbReference>
<evidence type="ECO:0000256" key="4">
    <source>
        <dbReference type="ARBA" id="ARBA00023125"/>
    </source>
</evidence>
<dbReference type="OrthoDB" id="4541465at2"/>
<dbReference type="SUPFAM" id="SSF48498">
    <property type="entry name" value="Tetracyclin repressor-like, C-terminal domain"/>
    <property type="match status" value="1"/>
</dbReference>
<dbReference type="GO" id="GO:0000976">
    <property type="term" value="F:transcription cis-regulatory region binding"/>
    <property type="evidence" value="ECO:0007669"/>
    <property type="project" value="TreeGrafter"/>
</dbReference>
<dbReference type="PRINTS" id="PR00400">
    <property type="entry name" value="TETREPRESSOR"/>
</dbReference>
<accession>A0A370X9Y7</accession>